<evidence type="ECO:0000259" key="11">
    <source>
        <dbReference type="PROSITE" id="PS51794"/>
    </source>
</evidence>
<dbReference type="GO" id="GO:0005524">
    <property type="term" value="F:ATP binding"/>
    <property type="evidence" value="ECO:0007669"/>
    <property type="project" value="UniProtKB-UniRule"/>
</dbReference>
<dbReference type="Proteomes" id="UP000249008">
    <property type="component" value="Chromosome 1"/>
</dbReference>
<name>A0AAX1TVM8_9FUSO</name>
<evidence type="ECO:0000256" key="2">
    <source>
        <dbReference type="ARBA" id="ARBA00022679"/>
    </source>
</evidence>
<dbReference type="Gene3D" id="3.40.1700.10">
    <property type="entry name" value="DNA integrity scanning protein, DisA, N-terminal domain"/>
    <property type="match status" value="1"/>
</dbReference>
<dbReference type="GO" id="GO:0004016">
    <property type="term" value="F:adenylate cyclase activity"/>
    <property type="evidence" value="ECO:0007669"/>
    <property type="project" value="TreeGrafter"/>
</dbReference>
<keyword evidence="4 10" id="KW-0547">Nucleotide-binding</keyword>
<dbReference type="HAMAP" id="MF_01438">
    <property type="entry name" value="DisA"/>
    <property type="match status" value="1"/>
</dbReference>
<dbReference type="EC" id="2.7.7.85" evidence="10"/>
<evidence type="ECO:0000256" key="6">
    <source>
        <dbReference type="ARBA" id="ARBA00022840"/>
    </source>
</evidence>
<dbReference type="EMBL" id="LS483487">
    <property type="protein sequence ID" value="SQI99928.1"/>
    <property type="molecule type" value="Genomic_DNA"/>
</dbReference>
<evidence type="ECO:0000313" key="12">
    <source>
        <dbReference type="EMBL" id="SQI99928.1"/>
    </source>
</evidence>
<dbReference type="AlphaFoldDB" id="A0AAX1TVM8"/>
<feature type="binding site" evidence="10">
    <location>
        <position position="70"/>
    </location>
    <ligand>
        <name>ATP</name>
        <dbReference type="ChEBI" id="CHEBI:30616"/>
    </ligand>
</feature>
<dbReference type="Gene3D" id="1.20.1260.110">
    <property type="entry name" value="DNA integrity scanning linker region"/>
    <property type="match status" value="1"/>
</dbReference>
<comment type="function">
    <text evidence="10">Participates in a DNA-damage check-point. DisA forms globular foci that rapidly scan along the chromosomes searching for lesions.</text>
</comment>
<dbReference type="GO" id="GO:0003677">
    <property type="term" value="F:DNA binding"/>
    <property type="evidence" value="ECO:0007669"/>
    <property type="project" value="UniProtKB-UniRule"/>
</dbReference>
<keyword evidence="6 10" id="KW-0067">ATP-binding</keyword>
<dbReference type="Gene3D" id="1.10.150.20">
    <property type="entry name" value="5' to 3' exonuclease, C-terminal subdomain"/>
    <property type="match status" value="1"/>
</dbReference>
<evidence type="ECO:0000256" key="5">
    <source>
        <dbReference type="ARBA" id="ARBA00022763"/>
    </source>
</evidence>
<evidence type="ECO:0000256" key="8">
    <source>
        <dbReference type="ARBA" id="ARBA00023125"/>
    </source>
</evidence>
<dbReference type="NCBIfam" id="NF010009">
    <property type="entry name" value="PRK13482.1"/>
    <property type="match status" value="1"/>
</dbReference>
<keyword evidence="3 10" id="KW-0548">Nucleotidyltransferase</keyword>
<dbReference type="RefSeq" id="WP_005979138.1">
    <property type="nucleotide sequence ID" value="NZ_BAABXY010000001.1"/>
</dbReference>
<comment type="subunit">
    <text evidence="10">Homooctamer.</text>
</comment>
<dbReference type="InterPro" id="IPR003390">
    <property type="entry name" value="DNA_integrity_scan_DisA_N"/>
</dbReference>
<comment type="function">
    <text evidence="10">Has also diadenylate cyclase activity, catalyzing the condensation of 2 ATP molecules into cyclic di-AMP (c-di-AMP). c-di-AMP likely acts as a signaling molecule that may couple DNA integrity with a cellular process.</text>
</comment>
<evidence type="ECO:0000256" key="3">
    <source>
        <dbReference type="ARBA" id="ARBA00022695"/>
    </source>
</evidence>
<dbReference type="GeneID" id="78454902"/>
<evidence type="ECO:0000256" key="10">
    <source>
        <dbReference type="HAMAP-Rule" id="MF_01438"/>
    </source>
</evidence>
<dbReference type="InterPro" id="IPR036888">
    <property type="entry name" value="DNA_integrity_DisA_N_sf"/>
</dbReference>
<dbReference type="PROSITE" id="PS51794">
    <property type="entry name" value="DAC"/>
    <property type="match status" value="1"/>
</dbReference>
<dbReference type="InterPro" id="IPR018906">
    <property type="entry name" value="DNA_integrity_scan_DisA_link"/>
</dbReference>
<dbReference type="KEGG" id="ful:C4N20_08775"/>
<dbReference type="Pfam" id="PF02457">
    <property type="entry name" value="DAC"/>
    <property type="match status" value="1"/>
</dbReference>
<sequence>MVNKKLEEMLLQITPGTPLREGLYNIIDAGIGALIVVGMDESVEKMLDGGFYINCDYTPERMFELAKMDGAIIVDEECKTIIYANVHLQVDRKYSSEESGTRHRTAQRAGKQTGKLVVAVSERRKTISLYKGDMRYKLKNMAEIMNEASQALKTMERYRYVLDKSLANLTILELDDIVTIYDAALVLQRFEMMMRIEEELEGYVVELGTEGRLIELQLEDLAQDIHEEMLEFLSDYKSEEVEYESIITQLREFTNTELLEIENFASVLGYKKSYSSLDNKISPKGYRILGKISKLTKKDIEKLVSNYGELSSIQEAPIEELSDTKLSKLKIKAIKNGLKRLKFTVELEK</sequence>
<dbReference type="InterPro" id="IPR038331">
    <property type="entry name" value="DisA_sf"/>
</dbReference>
<evidence type="ECO:0000256" key="7">
    <source>
        <dbReference type="ARBA" id="ARBA00022842"/>
    </source>
</evidence>
<keyword evidence="8 10" id="KW-0238">DNA-binding</keyword>
<feature type="binding site" evidence="10">
    <location>
        <position position="88"/>
    </location>
    <ligand>
        <name>ATP</name>
        <dbReference type="ChEBI" id="CHEBI:30616"/>
    </ligand>
</feature>
<keyword evidence="5 10" id="KW-0227">DNA damage</keyword>
<comment type="cofactor">
    <cofactor evidence="10">
        <name>Mg(2+)</name>
        <dbReference type="ChEBI" id="CHEBI:18420"/>
    </cofactor>
</comment>
<feature type="binding site" evidence="10">
    <location>
        <begin position="101"/>
        <end position="105"/>
    </location>
    <ligand>
        <name>ATP</name>
        <dbReference type="ChEBI" id="CHEBI:30616"/>
    </ligand>
</feature>
<comment type="similarity">
    <text evidence="10">Belongs to the DisA family.</text>
</comment>
<accession>A0AAX1TVM8</accession>
<keyword evidence="9 10" id="KW-0234">DNA repair</keyword>
<gene>
    <name evidence="10 12" type="primary">disA</name>
    <name evidence="12" type="ORF">NCTC12112_00306</name>
</gene>
<dbReference type="Pfam" id="PF10635">
    <property type="entry name" value="DisA-linker"/>
    <property type="match status" value="1"/>
</dbReference>
<dbReference type="InterPro" id="IPR023763">
    <property type="entry name" value="DNA_integrity_scanning_protein"/>
</dbReference>
<feature type="domain" description="DAC" evidence="11">
    <location>
        <begin position="3"/>
        <end position="143"/>
    </location>
</feature>
<protein>
    <recommendedName>
        <fullName evidence="10">DNA integrity scanning protein DisA</fullName>
    </recommendedName>
    <alternativeName>
        <fullName evidence="10">Cyclic di-AMP synthase</fullName>
        <shortName evidence="10">c-di-AMP synthase</shortName>
    </alternativeName>
    <alternativeName>
        <fullName evidence="10">Diadenylate cyclase</fullName>
        <ecNumber evidence="10">2.7.7.85</ecNumber>
    </alternativeName>
</protein>
<reference evidence="12 13" key="1">
    <citation type="submission" date="2018-06" db="EMBL/GenBank/DDBJ databases">
        <authorList>
            <consortium name="Pathogen Informatics"/>
            <person name="Doyle S."/>
        </authorList>
    </citation>
    <scope>NUCLEOTIDE SEQUENCE [LARGE SCALE GENOMIC DNA]</scope>
    <source>
        <strain evidence="12 13">NCTC12112</strain>
    </source>
</reference>
<evidence type="ECO:0000313" key="13">
    <source>
        <dbReference type="Proteomes" id="UP000249008"/>
    </source>
</evidence>
<organism evidence="12 13">
    <name type="scientific">Fusobacterium ulcerans</name>
    <dbReference type="NCBI Taxonomy" id="861"/>
    <lineage>
        <taxon>Bacteria</taxon>
        <taxon>Fusobacteriati</taxon>
        <taxon>Fusobacteriota</taxon>
        <taxon>Fusobacteriia</taxon>
        <taxon>Fusobacteriales</taxon>
        <taxon>Fusobacteriaceae</taxon>
        <taxon>Fusobacterium</taxon>
    </lineage>
</organism>
<proteinExistence type="inferred from homology"/>
<dbReference type="SUPFAM" id="SSF143597">
    <property type="entry name" value="YojJ-like"/>
    <property type="match status" value="1"/>
</dbReference>
<evidence type="ECO:0000256" key="4">
    <source>
        <dbReference type="ARBA" id="ARBA00022741"/>
    </source>
</evidence>
<comment type="catalytic activity">
    <reaction evidence="1 10">
        <text>2 ATP = 3',3'-c-di-AMP + 2 diphosphate</text>
        <dbReference type="Rhea" id="RHEA:35655"/>
        <dbReference type="ChEBI" id="CHEBI:30616"/>
        <dbReference type="ChEBI" id="CHEBI:33019"/>
        <dbReference type="ChEBI" id="CHEBI:71500"/>
        <dbReference type="EC" id="2.7.7.85"/>
    </reaction>
</comment>
<evidence type="ECO:0000256" key="1">
    <source>
        <dbReference type="ARBA" id="ARBA00000877"/>
    </source>
</evidence>
<dbReference type="GO" id="GO:0006281">
    <property type="term" value="P:DNA repair"/>
    <property type="evidence" value="ECO:0007669"/>
    <property type="project" value="UniProtKB-UniRule"/>
</dbReference>
<keyword evidence="2 10" id="KW-0808">Transferase</keyword>
<keyword evidence="7 10" id="KW-0460">Magnesium</keyword>
<dbReference type="PANTHER" id="PTHR34185:SF3">
    <property type="entry name" value="DNA INTEGRITY SCANNING PROTEIN DISA"/>
    <property type="match status" value="1"/>
</dbReference>
<dbReference type="InterPro" id="IPR050338">
    <property type="entry name" value="DisA"/>
</dbReference>
<evidence type="ECO:0000256" key="9">
    <source>
        <dbReference type="ARBA" id="ARBA00023204"/>
    </source>
</evidence>
<dbReference type="PANTHER" id="PTHR34185">
    <property type="entry name" value="DIADENYLATE CYCLASE"/>
    <property type="match status" value="1"/>
</dbReference>
<dbReference type="GO" id="GO:0106408">
    <property type="term" value="F:diadenylate cyclase activity"/>
    <property type="evidence" value="ECO:0007669"/>
    <property type="project" value="UniProtKB-EC"/>
</dbReference>